<protein>
    <submittedName>
        <fullName evidence="5">WYL domain-containing protein</fullName>
    </submittedName>
</protein>
<evidence type="ECO:0000259" key="3">
    <source>
        <dbReference type="Pfam" id="PF26107"/>
    </source>
</evidence>
<dbReference type="Pfam" id="PF26107">
    <property type="entry name" value="BrxR_CTD"/>
    <property type="match status" value="1"/>
</dbReference>
<name>A0A4Y8MIY9_9BURK</name>
<feature type="domain" description="WYL" evidence="2">
    <location>
        <begin position="137"/>
        <end position="205"/>
    </location>
</feature>
<dbReference type="PIRSF" id="PIRSF015558">
    <property type="entry name" value="Txn_reg_DeoR_prd"/>
    <property type="match status" value="1"/>
</dbReference>
<dbReference type="EMBL" id="SNVI01000005">
    <property type="protein sequence ID" value="TFE37344.1"/>
    <property type="molecule type" value="Genomic_DNA"/>
</dbReference>
<sequence>MNTQREQNPATATGEPKTGSRWGQERRLEFIDFRLQWDERLNRSDITDFFGISVPQASADIAKYQELRPENMEYDRSSRVYVKTNRFSPQYPVSHPSRYLNELLATATGLLPRDATFVGWWPSIAVSPLPSRVLDVDVLTAVLRAIREGKGLCISYQSMSRTEPNSRVMTPHALAFDGFRWHVRAYCHTRSRFLDFVIARILKVEGEEAAGLGHGDDEEWHTAVTLKLAPNPALSEAKRRVVELDYGMVQGQLDLNCRQALLFYTLKQLGLDATAGETPEAQQIVLKNRAEVDRFRLDRASE</sequence>
<dbReference type="InterPro" id="IPR059020">
    <property type="entry name" value="CapW_CTD"/>
</dbReference>
<feature type="region of interest" description="Disordered" evidence="1">
    <location>
        <begin position="1"/>
        <end position="21"/>
    </location>
</feature>
<evidence type="ECO:0000259" key="4">
    <source>
        <dbReference type="Pfam" id="PF26109"/>
    </source>
</evidence>
<dbReference type="InterPro" id="IPR051534">
    <property type="entry name" value="CBASS_pafABC_assoc_protein"/>
</dbReference>
<evidence type="ECO:0000256" key="1">
    <source>
        <dbReference type="SAM" id="MobiDB-lite"/>
    </source>
</evidence>
<organism evidence="5 6">
    <name type="scientific">Paraburkholderia dipogonis</name>
    <dbReference type="NCBI Taxonomy" id="1211383"/>
    <lineage>
        <taxon>Bacteria</taxon>
        <taxon>Pseudomonadati</taxon>
        <taxon>Pseudomonadota</taxon>
        <taxon>Betaproteobacteria</taxon>
        <taxon>Burkholderiales</taxon>
        <taxon>Burkholderiaceae</taxon>
        <taxon>Paraburkholderia</taxon>
    </lineage>
</organism>
<reference evidence="5 6" key="1">
    <citation type="submission" date="2019-03" db="EMBL/GenBank/DDBJ databases">
        <title>Complete Genome Sequence of Paraburkholderia dipogonis ICMP 19430T, a Nitrogen-fixing Symbiont of the South African Invasive Legume Dipogon lignosus in New Zealand.</title>
        <authorList>
            <person name="De Meyer S.E."/>
        </authorList>
    </citation>
    <scope>NUCLEOTIDE SEQUENCE [LARGE SCALE GENOMIC DNA]</scope>
    <source>
        <strain evidence="5 6">ICMP 19430</strain>
    </source>
</reference>
<dbReference type="RefSeq" id="WP_134465873.1">
    <property type="nucleotide sequence ID" value="NZ_JBHMFL010000022.1"/>
</dbReference>
<dbReference type="InterPro" id="IPR016634">
    <property type="entry name" value="CapW-like"/>
</dbReference>
<proteinExistence type="predicted"/>
<feature type="domain" description="DNA-binding transcriptional repressor CapW C-terminal dimerisation" evidence="3">
    <location>
        <begin position="224"/>
        <end position="292"/>
    </location>
</feature>
<feature type="domain" description="DNA-binding transcriptional repressor CapW winged helix-turn-helix" evidence="4">
    <location>
        <begin position="24"/>
        <end position="103"/>
    </location>
</feature>
<evidence type="ECO:0000313" key="6">
    <source>
        <dbReference type="Proteomes" id="UP000297385"/>
    </source>
</evidence>
<feature type="compositionally biased region" description="Polar residues" evidence="1">
    <location>
        <begin position="1"/>
        <end position="11"/>
    </location>
</feature>
<dbReference type="PROSITE" id="PS52050">
    <property type="entry name" value="WYL"/>
    <property type="match status" value="1"/>
</dbReference>
<dbReference type="InterPro" id="IPR059019">
    <property type="entry name" value="WHD_CapW"/>
</dbReference>
<dbReference type="Pfam" id="PF13280">
    <property type="entry name" value="WYL"/>
    <property type="match status" value="1"/>
</dbReference>
<dbReference type="PANTHER" id="PTHR34580:SF3">
    <property type="entry name" value="PROTEIN PAFB"/>
    <property type="match status" value="1"/>
</dbReference>
<dbReference type="InterPro" id="IPR026881">
    <property type="entry name" value="WYL_dom"/>
</dbReference>
<dbReference type="PANTHER" id="PTHR34580">
    <property type="match status" value="1"/>
</dbReference>
<evidence type="ECO:0000313" key="5">
    <source>
        <dbReference type="EMBL" id="TFE37344.1"/>
    </source>
</evidence>
<gene>
    <name evidence="5" type="ORF">E2553_38290</name>
</gene>
<dbReference type="Pfam" id="PF26109">
    <property type="entry name" value="WHD_BrxR"/>
    <property type="match status" value="1"/>
</dbReference>
<dbReference type="AlphaFoldDB" id="A0A4Y8MIY9"/>
<dbReference type="Proteomes" id="UP000297385">
    <property type="component" value="Unassembled WGS sequence"/>
</dbReference>
<evidence type="ECO:0000259" key="2">
    <source>
        <dbReference type="Pfam" id="PF13280"/>
    </source>
</evidence>
<dbReference type="GeneID" id="97309382"/>
<accession>A0A4Y8MIY9</accession>
<comment type="caution">
    <text evidence="5">The sequence shown here is derived from an EMBL/GenBank/DDBJ whole genome shotgun (WGS) entry which is preliminary data.</text>
</comment>